<organism evidence="8 9">
    <name type="scientific">Pseudofulvimonas gallinarii</name>
    <dbReference type="NCBI Taxonomy" id="634155"/>
    <lineage>
        <taxon>Bacteria</taxon>
        <taxon>Pseudomonadati</taxon>
        <taxon>Pseudomonadota</taxon>
        <taxon>Gammaproteobacteria</taxon>
        <taxon>Lysobacterales</taxon>
        <taxon>Rhodanobacteraceae</taxon>
        <taxon>Pseudofulvimonas</taxon>
    </lineage>
</organism>
<dbReference type="OrthoDB" id="9805617at2"/>
<feature type="region of interest" description="Disordered" evidence="5">
    <location>
        <begin position="806"/>
        <end position="829"/>
    </location>
</feature>
<dbReference type="CDD" id="cd17990">
    <property type="entry name" value="DEXHc_HrpB"/>
    <property type="match status" value="1"/>
</dbReference>
<feature type="domain" description="Helicase ATP-binding" evidence="6">
    <location>
        <begin position="17"/>
        <end position="181"/>
    </location>
</feature>
<dbReference type="SUPFAM" id="SSF52540">
    <property type="entry name" value="P-loop containing nucleoside triphosphate hydrolases"/>
    <property type="match status" value="1"/>
</dbReference>
<dbReference type="InterPro" id="IPR001650">
    <property type="entry name" value="Helicase_C-like"/>
</dbReference>
<dbReference type="GO" id="GO:0016787">
    <property type="term" value="F:hydrolase activity"/>
    <property type="evidence" value="ECO:0007669"/>
    <property type="project" value="UniProtKB-KW"/>
</dbReference>
<dbReference type="InterPro" id="IPR049614">
    <property type="entry name" value="HrpB_DEXH"/>
</dbReference>
<dbReference type="AlphaFoldDB" id="A0A4R3LM75"/>
<dbReference type="RefSeq" id="WP_123521227.1">
    <property type="nucleotide sequence ID" value="NZ_JBHLWF010000032.1"/>
</dbReference>
<dbReference type="Pfam" id="PF00270">
    <property type="entry name" value="DEAD"/>
    <property type="match status" value="1"/>
</dbReference>
<dbReference type="PANTHER" id="PTHR43519">
    <property type="entry name" value="ATP-DEPENDENT RNA HELICASE HRPB"/>
    <property type="match status" value="1"/>
</dbReference>
<keyword evidence="3 8" id="KW-0347">Helicase</keyword>
<dbReference type="FunFam" id="3.40.50.300:FF:002125">
    <property type="entry name" value="ATP-dependent helicase HrpB"/>
    <property type="match status" value="1"/>
</dbReference>
<evidence type="ECO:0000313" key="8">
    <source>
        <dbReference type="EMBL" id="TCS98926.1"/>
    </source>
</evidence>
<dbReference type="Proteomes" id="UP000294599">
    <property type="component" value="Unassembled WGS sequence"/>
</dbReference>
<evidence type="ECO:0000256" key="5">
    <source>
        <dbReference type="SAM" id="MobiDB-lite"/>
    </source>
</evidence>
<dbReference type="InterPro" id="IPR010225">
    <property type="entry name" value="HrpB"/>
</dbReference>
<keyword evidence="9" id="KW-1185">Reference proteome</keyword>
<sequence>MTPPSALPIDAVLPELLASLATHPRAVLEAPPGAGKTTRVPLALLDAPWLSGCRILMLEPRRLAARSAARFMAASLGEEAGATVGYRVRFEAKVSAATRIEVVTEGILTRMLQDDPTLDGVGAILFDEFHERHLNTDLGLALALDVQAGLRPDLRLLVMSATLEGERLAAFLGAPRIRSEGRSHPVEIRYPPLRPGEDAVSAVPRMVREALAASEGDVLVFLPGRREIAQVARRLDGGDAVVVELHGDLDLSAQAAALSPDPGGRRRIVLATNVAESSVTLPGVRAVVDTGLAREPRFDPNSGFSRLATVTITAPSAAQRAGRAGRLGPGLCLRLWPESQRLEPATRPELAQVELSGLLLELRAWGSDDLRFLDPPPAGHVAQAADTLRALGALDDEGRITGFGRRILALGTHPRLAAMAARAASDEDRALCADLIALLEGRDPLRGDDARDDRLDLRWRVLAAFRGRRAGEADGSREALSALSEQARQWRRRLRAPEPPAAIDRHRPGDLLLAAFPDRIARQHPRDASRYQLSNGRGARLHDSSALRGEPWLVVPELRYEARDSLVLKGAPFDPAHLRRLFPERFRTVEQGRFDVATQAVAVFREQRFMDLVLERERIAVTDPAQRVAGLLDGVRQLGLQALPWTEALRQWQARVACLRDWCPELALPACDDEALLACLDDWLAPFLAGKSKLSALSADEFGQALRARLDHSGQQALNRLAPVAVTVPSGRELRLHYEPGQPPVLPVKLQELFGAADGPAVAGGKVPVLLHLLSPAQRPIQVTADLSGFWQRTYAEVRKELKGRYPKHPWPDDPWTAQATHRTRRRNE</sequence>
<dbReference type="PANTHER" id="PTHR43519:SF1">
    <property type="entry name" value="ATP-DEPENDENT RNA HELICASE HRPB"/>
    <property type="match status" value="1"/>
</dbReference>
<protein>
    <submittedName>
        <fullName evidence="8">ATP-dependent helicase HrpB</fullName>
    </submittedName>
</protein>
<dbReference type="GO" id="GO:0004386">
    <property type="term" value="F:helicase activity"/>
    <property type="evidence" value="ECO:0007669"/>
    <property type="project" value="UniProtKB-KW"/>
</dbReference>
<reference evidence="8 9" key="1">
    <citation type="submission" date="2019-03" db="EMBL/GenBank/DDBJ databases">
        <title>Genomic Encyclopedia of Type Strains, Phase IV (KMG-IV): sequencing the most valuable type-strain genomes for metagenomic binning, comparative biology and taxonomic classification.</title>
        <authorList>
            <person name="Goeker M."/>
        </authorList>
    </citation>
    <scope>NUCLEOTIDE SEQUENCE [LARGE SCALE GENOMIC DNA]</scope>
    <source>
        <strain evidence="8 9">DSM 21944</strain>
    </source>
</reference>
<dbReference type="InterPro" id="IPR011545">
    <property type="entry name" value="DEAD/DEAH_box_helicase_dom"/>
</dbReference>
<evidence type="ECO:0000256" key="4">
    <source>
        <dbReference type="ARBA" id="ARBA00022840"/>
    </source>
</evidence>
<dbReference type="CDD" id="cd18791">
    <property type="entry name" value="SF2_C_RHA"/>
    <property type="match status" value="1"/>
</dbReference>
<dbReference type="InterPro" id="IPR007502">
    <property type="entry name" value="Helicase-assoc_dom"/>
</dbReference>
<dbReference type="NCBIfam" id="TIGR01970">
    <property type="entry name" value="DEAH_box_HrpB"/>
    <property type="match status" value="1"/>
</dbReference>
<evidence type="ECO:0000256" key="2">
    <source>
        <dbReference type="ARBA" id="ARBA00022801"/>
    </source>
</evidence>
<dbReference type="PROSITE" id="PS51194">
    <property type="entry name" value="HELICASE_CTER"/>
    <property type="match status" value="1"/>
</dbReference>
<dbReference type="InterPro" id="IPR013689">
    <property type="entry name" value="RNA_helicase_ATP-dep_HrpB_C"/>
</dbReference>
<dbReference type="Pfam" id="PF00271">
    <property type="entry name" value="Helicase_C"/>
    <property type="match status" value="1"/>
</dbReference>
<dbReference type="EMBL" id="SMAF01000007">
    <property type="protein sequence ID" value="TCS98926.1"/>
    <property type="molecule type" value="Genomic_DNA"/>
</dbReference>
<dbReference type="SMART" id="SM00847">
    <property type="entry name" value="HA2"/>
    <property type="match status" value="1"/>
</dbReference>
<evidence type="ECO:0000259" key="6">
    <source>
        <dbReference type="PROSITE" id="PS51192"/>
    </source>
</evidence>
<keyword evidence="2" id="KW-0378">Hydrolase</keyword>
<dbReference type="Gene3D" id="3.40.50.300">
    <property type="entry name" value="P-loop containing nucleotide triphosphate hydrolases"/>
    <property type="match status" value="2"/>
</dbReference>
<gene>
    <name evidence="8" type="ORF">EDC25_107123</name>
</gene>
<dbReference type="InterPro" id="IPR027417">
    <property type="entry name" value="P-loop_NTPase"/>
</dbReference>
<keyword evidence="4" id="KW-0067">ATP-binding</keyword>
<evidence type="ECO:0000256" key="3">
    <source>
        <dbReference type="ARBA" id="ARBA00022806"/>
    </source>
</evidence>
<keyword evidence="1" id="KW-0547">Nucleotide-binding</keyword>
<dbReference type="Gene3D" id="1.20.120.1080">
    <property type="match status" value="1"/>
</dbReference>
<dbReference type="GO" id="GO:0003676">
    <property type="term" value="F:nucleic acid binding"/>
    <property type="evidence" value="ECO:0007669"/>
    <property type="project" value="InterPro"/>
</dbReference>
<dbReference type="InterPro" id="IPR014001">
    <property type="entry name" value="Helicase_ATP-bd"/>
</dbReference>
<evidence type="ECO:0000313" key="9">
    <source>
        <dbReference type="Proteomes" id="UP000294599"/>
    </source>
</evidence>
<dbReference type="PIRSF" id="PIRSF005496">
    <property type="entry name" value="ATP_hel_hrpB"/>
    <property type="match status" value="1"/>
</dbReference>
<dbReference type="SMART" id="SM00490">
    <property type="entry name" value="HELICc"/>
    <property type="match status" value="1"/>
</dbReference>
<evidence type="ECO:0000256" key="1">
    <source>
        <dbReference type="ARBA" id="ARBA00022741"/>
    </source>
</evidence>
<dbReference type="Pfam" id="PF08482">
    <property type="entry name" value="HrpB_C"/>
    <property type="match status" value="1"/>
</dbReference>
<comment type="caution">
    <text evidence="8">The sequence shown here is derived from an EMBL/GenBank/DDBJ whole genome shotgun (WGS) entry which is preliminary data.</text>
</comment>
<evidence type="ECO:0000259" key="7">
    <source>
        <dbReference type="PROSITE" id="PS51194"/>
    </source>
</evidence>
<dbReference type="PROSITE" id="PS51192">
    <property type="entry name" value="HELICASE_ATP_BIND_1"/>
    <property type="match status" value="1"/>
</dbReference>
<dbReference type="GO" id="GO:0005524">
    <property type="term" value="F:ATP binding"/>
    <property type="evidence" value="ECO:0007669"/>
    <property type="project" value="UniProtKB-KW"/>
</dbReference>
<proteinExistence type="predicted"/>
<dbReference type="SMART" id="SM00487">
    <property type="entry name" value="DEXDc"/>
    <property type="match status" value="1"/>
</dbReference>
<feature type="domain" description="Helicase C-terminal" evidence="7">
    <location>
        <begin position="206"/>
        <end position="366"/>
    </location>
</feature>
<accession>A0A4R3LM75</accession>
<name>A0A4R3LM75_9GAMM</name>